<evidence type="ECO:0000313" key="2">
    <source>
        <dbReference type="Proteomes" id="UP000796761"/>
    </source>
</evidence>
<dbReference type="GO" id="GO:0005516">
    <property type="term" value="F:calmodulin binding"/>
    <property type="evidence" value="ECO:0007669"/>
    <property type="project" value="TreeGrafter"/>
</dbReference>
<name>A0A8K1D9C3_9PASS</name>
<reference evidence="1" key="1">
    <citation type="submission" date="2019-04" db="EMBL/GenBank/DDBJ databases">
        <title>Genome assembly of Zosterops borbonicus 15179.</title>
        <authorList>
            <person name="Leroy T."/>
            <person name="Anselmetti Y."/>
            <person name="Tilak M.-K."/>
            <person name="Nabholz B."/>
        </authorList>
    </citation>
    <scope>NUCLEOTIDE SEQUENCE</scope>
    <source>
        <strain evidence="1">HGM_15179</strain>
        <tissue evidence="1">Muscle</tissue>
    </source>
</reference>
<dbReference type="PANTHER" id="PTHR15653">
    <property type="entry name" value="STRIATIN"/>
    <property type="match status" value="1"/>
</dbReference>
<dbReference type="AlphaFoldDB" id="A0A8K1D9C3"/>
<dbReference type="InterPro" id="IPR015943">
    <property type="entry name" value="WD40/YVTN_repeat-like_dom_sf"/>
</dbReference>
<feature type="non-terminal residue" evidence="1">
    <location>
        <position position="1"/>
    </location>
</feature>
<dbReference type="InterPro" id="IPR036322">
    <property type="entry name" value="WD40_repeat_dom_sf"/>
</dbReference>
<dbReference type="InterPro" id="IPR051488">
    <property type="entry name" value="WD_repeat_striatin"/>
</dbReference>
<dbReference type="EMBL" id="SWJQ01002869">
    <property type="protein sequence ID" value="TRZ06136.1"/>
    <property type="molecule type" value="Genomic_DNA"/>
</dbReference>
<dbReference type="SMART" id="SM00320">
    <property type="entry name" value="WD40"/>
    <property type="match status" value="2"/>
</dbReference>
<dbReference type="GO" id="GO:0070016">
    <property type="term" value="F:armadillo repeat domain binding"/>
    <property type="evidence" value="ECO:0007669"/>
    <property type="project" value="TreeGrafter"/>
</dbReference>
<accession>A0A8K1D9C3</accession>
<keyword evidence="2" id="KW-1185">Reference proteome</keyword>
<gene>
    <name evidence="1" type="ORF">HGM15179_020972</name>
</gene>
<dbReference type="Proteomes" id="UP000796761">
    <property type="component" value="Unassembled WGS sequence"/>
</dbReference>
<dbReference type="GO" id="GO:0044877">
    <property type="term" value="F:protein-containing complex binding"/>
    <property type="evidence" value="ECO:0007669"/>
    <property type="project" value="TreeGrafter"/>
</dbReference>
<protein>
    <submittedName>
        <fullName evidence="1">Uncharacterized protein</fullName>
    </submittedName>
</protein>
<dbReference type="Gene3D" id="2.130.10.10">
    <property type="entry name" value="YVTN repeat-like/Quinoprotein amine dehydrogenase"/>
    <property type="match status" value="1"/>
</dbReference>
<feature type="non-terminal residue" evidence="1">
    <location>
        <position position="151"/>
    </location>
</feature>
<comment type="caution">
    <text evidence="1">The sequence shown here is derived from an EMBL/GenBank/DDBJ whole genome shotgun (WGS) entry which is preliminary data.</text>
</comment>
<dbReference type="GO" id="GO:0030425">
    <property type="term" value="C:dendrite"/>
    <property type="evidence" value="ECO:0007669"/>
    <property type="project" value="TreeGrafter"/>
</dbReference>
<dbReference type="SUPFAM" id="SSF50978">
    <property type="entry name" value="WD40 repeat-like"/>
    <property type="match status" value="1"/>
</dbReference>
<sequence length="151" mass="15665">CPQVPLGCPRCPYSVPSVPTGSPSDATLKLWNLHKPLGPRKSAALDVEPVYAFRGHRGPVLAVAVAGGDTGDTGDSGDTGLCVSAGVDARIRCWRLPPLDSDPYDGYDHGVPTSVTFVPTQPSHLVAGFRSGATVLYDLEATKATLVAPNG</sequence>
<dbReference type="InterPro" id="IPR001680">
    <property type="entry name" value="WD40_rpt"/>
</dbReference>
<evidence type="ECO:0000313" key="1">
    <source>
        <dbReference type="EMBL" id="TRZ06136.1"/>
    </source>
</evidence>
<dbReference type="OrthoDB" id="727118at2759"/>
<proteinExistence type="predicted"/>
<dbReference type="GO" id="GO:0051721">
    <property type="term" value="F:protein phosphatase 2A binding"/>
    <property type="evidence" value="ECO:0007669"/>
    <property type="project" value="TreeGrafter"/>
</dbReference>
<organism evidence="1 2">
    <name type="scientific">Zosterops borbonicus</name>
    <dbReference type="NCBI Taxonomy" id="364589"/>
    <lineage>
        <taxon>Eukaryota</taxon>
        <taxon>Metazoa</taxon>
        <taxon>Chordata</taxon>
        <taxon>Craniata</taxon>
        <taxon>Vertebrata</taxon>
        <taxon>Euteleostomi</taxon>
        <taxon>Archelosauria</taxon>
        <taxon>Archosauria</taxon>
        <taxon>Dinosauria</taxon>
        <taxon>Saurischia</taxon>
        <taxon>Theropoda</taxon>
        <taxon>Coelurosauria</taxon>
        <taxon>Aves</taxon>
        <taxon>Neognathae</taxon>
        <taxon>Neoaves</taxon>
        <taxon>Telluraves</taxon>
        <taxon>Australaves</taxon>
        <taxon>Passeriformes</taxon>
        <taxon>Sylvioidea</taxon>
        <taxon>Zosteropidae</taxon>
        <taxon>Zosterops</taxon>
    </lineage>
</organism>
<dbReference type="PANTHER" id="PTHR15653:SF1">
    <property type="entry name" value="STRIATIN-4"/>
    <property type="match status" value="1"/>
</dbReference>